<dbReference type="SUPFAM" id="SSF69055">
    <property type="entry name" value="1-deoxy-D-xylulose-5-phosphate reductoisomerase, C-terminal domain"/>
    <property type="match status" value="1"/>
</dbReference>
<comment type="caution">
    <text evidence="9">Lacks conserved residue(s) required for the propagation of feature annotation.</text>
</comment>
<evidence type="ECO:0000259" key="11">
    <source>
        <dbReference type="Pfam" id="PF08436"/>
    </source>
</evidence>
<protein>
    <recommendedName>
        <fullName evidence="9">1-deoxy-D-xylulose 5-phosphate reductoisomerase</fullName>
        <shortName evidence="9">DXP reductoisomerase</shortName>
        <ecNumber evidence="9">1.1.1.267</ecNumber>
    </recommendedName>
    <alternativeName>
        <fullName evidence="9">1-deoxyxylulose-5-phosphate reductoisomerase</fullName>
    </alternativeName>
    <alternativeName>
        <fullName evidence="9">2-C-methyl-D-erythritol 4-phosphate synthase</fullName>
    </alternativeName>
</protein>
<dbReference type="EC" id="1.1.1.267" evidence="9"/>
<dbReference type="PANTHER" id="PTHR30525:SF0">
    <property type="entry name" value="1-DEOXY-D-XYLULOSE 5-PHOSPHATE REDUCTOISOMERASE, CHLOROPLASTIC"/>
    <property type="match status" value="1"/>
</dbReference>
<feature type="binding site" evidence="9">
    <location>
        <position position="146"/>
    </location>
    <ligand>
        <name>1-deoxy-D-xylulose 5-phosphate</name>
        <dbReference type="ChEBI" id="CHEBI:57792"/>
    </ligand>
</feature>
<dbReference type="Pfam" id="PF02670">
    <property type="entry name" value="DXP_reductoisom"/>
    <property type="match status" value="1"/>
</dbReference>
<dbReference type="SUPFAM" id="SSF55347">
    <property type="entry name" value="Glyceraldehyde-3-phosphate dehydrogenase-like, C-terminal domain"/>
    <property type="match status" value="1"/>
</dbReference>
<feature type="binding site" evidence="9">
    <location>
        <position position="147"/>
    </location>
    <ligand>
        <name>Mn(2+)</name>
        <dbReference type="ChEBI" id="CHEBI:29035"/>
    </ligand>
</feature>
<dbReference type="InterPro" id="IPR013512">
    <property type="entry name" value="DXP_reductoisomerase_N"/>
</dbReference>
<dbReference type="PANTHER" id="PTHR30525">
    <property type="entry name" value="1-DEOXY-D-XYLULOSE 5-PHOSPHATE REDUCTOISOMERASE"/>
    <property type="match status" value="1"/>
</dbReference>
<feature type="domain" description="1-deoxy-D-xylulose 5-phosphate reductoisomerase N-terminal" evidence="10">
    <location>
        <begin position="5"/>
        <end position="127"/>
    </location>
</feature>
<dbReference type="Gene3D" id="1.10.1740.10">
    <property type="match status" value="1"/>
</dbReference>
<dbReference type="AlphaFoldDB" id="A0A7C3RL65"/>
<keyword evidence="3 9" id="KW-0479">Metal-binding</keyword>
<feature type="binding site" evidence="9">
    <location>
        <position position="147"/>
    </location>
    <ligand>
        <name>1-deoxy-D-xylulose 5-phosphate</name>
        <dbReference type="ChEBI" id="CHEBI:57792"/>
    </ligand>
</feature>
<evidence type="ECO:0000256" key="3">
    <source>
        <dbReference type="ARBA" id="ARBA00022723"/>
    </source>
</evidence>
<dbReference type="InterPro" id="IPR036291">
    <property type="entry name" value="NAD(P)-bd_dom_sf"/>
</dbReference>
<dbReference type="FunFam" id="3.40.50.720:FF:000045">
    <property type="entry name" value="1-deoxy-D-xylulose 5-phosphate reductoisomerase"/>
    <property type="match status" value="1"/>
</dbReference>
<feature type="binding site" evidence="9">
    <location>
        <position position="13"/>
    </location>
    <ligand>
        <name>NADPH</name>
        <dbReference type="ChEBI" id="CHEBI:57783"/>
    </ligand>
</feature>
<evidence type="ECO:0000256" key="9">
    <source>
        <dbReference type="HAMAP-Rule" id="MF_00183"/>
    </source>
</evidence>
<keyword evidence="7 9" id="KW-0414">Isoprene biosynthesis</keyword>
<proteinExistence type="inferred from homology"/>
<dbReference type="SUPFAM" id="SSF51735">
    <property type="entry name" value="NAD(P)-binding Rossmann-fold domains"/>
    <property type="match status" value="1"/>
</dbReference>
<gene>
    <name evidence="9" type="primary">dxr</name>
    <name evidence="13" type="ORF">ENW00_02140</name>
</gene>
<feature type="binding site" evidence="9">
    <location>
        <position position="169"/>
    </location>
    <ligand>
        <name>1-deoxy-D-xylulose 5-phosphate</name>
        <dbReference type="ChEBI" id="CHEBI:57792"/>
    </ligand>
</feature>
<dbReference type="GO" id="GO:0030145">
    <property type="term" value="F:manganese ion binding"/>
    <property type="evidence" value="ECO:0007669"/>
    <property type="project" value="TreeGrafter"/>
</dbReference>
<evidence type="ECO:0000259" key="10">
    <source>
        <dbReference type="Pfam" id="PF02670"/>
    </source>
</evidence>
<dbReference type="InterPro" id="IPR003821">
    <property type="entry name" value="DXP_reductoisomerase"/>
</dbReference>
<dbReference type="GO" id="GO:0016853">
    <property type="term" value="F:isomerase activity"/>
    <property type="evidence" value="ECO:0007669"/>
    <property type="project" value="UniProtKB-KW"/>
</dbReference>
<dbReference type="PIRSF" id="PIRSF006205">
    <property type="entry name" value="Dxp_reductismrs"/>
    <property type="match status" value="1"/>
</dbReference>
<evidence type="ECO:0000256" key="6">
    <source>
        <dbReference type="ARBA" id="ARBA00023211"/>
    </source>
</evidence>
<comment type="cofactor">
    <cofactor evidence="9">
        <name>Mg(2+)</name>
        <dbReference type="ChEBI" id="CHEBI:18420"/>
    </cofactor>
    <cofactor evidence="9">
        <name>Mn(2+)</name>
        <dbReference type="ChEBI" id="CHEBI:29035"/>
    </cofactor>
</comment>
<comment type="catalytic activity">
    <reaction evidence="8">
        <text>2-C-methyl-D-erythritol 4-phosphate + NADP(+) = 1-deoxy-D-xylulose 5-phosphate + NADPH + H(+)</text>
        <dbReference type="Rhea" id="RHEA:13717"/>
        <dbReference type="ChEBI" id="CHEBI:15378"/>
        <dbReference type="ChEBI" id="CHEBI:57783"/>
        <dbReference type="ChEBI" id="CHEBI:57792"/>
        <dbReference type="ChEBI" id="CHEBI:58262"/>
        <dbReference type="ChEBI" id="CHEBI:58349"/>
        <dbReference type="EC" id="1.1.1.267"/>
    </reaction>
    <physiologicalReaction direction="right-to-left" evidence="8">
        <dbReference type="Rhea" id="RHEA:13719"/>
    </physiologicalReaction>
</comment>
<feature type="binding site" evidence="9">
    <location>
        <position position="211"/>
    </location>
    <ligand>
        <name>1-deoxy-D-xylulose 5-phosphate</name>
        <dbReference type="ChEBI" id="CHEBI:57792"/>
    </ligand>
</feature>
<keyword evidence="9" id="KW-0460">Magnesium</keyword>
<accession>A0A7C3RL65</accession>
<feature type="binding site" evidence="9">
    <location>
        <position position="198"/>
    </location>
    <ligand>
        <name>NADPH</name>
        <dbReference type="ChEBI" id="CHEBI:57783"/>
    </ligand>
</feature>
<evidence type="ECO:0000313" key="13">
    <source>
        <dbReference type="EMBL" id="HFX12944.1"/>
    </source>
</evidence>
<dbReference type="GO" id="GO:0070402">
    <property type="term" value="F:NADPH binding"/>
    <property type="evidence" value="ECO:0007669"/>
    <property type="project" value="InterPro"/>
</dbReference>
<feature type="binding site" evidence="9">
    <location>
        <position position="214"/>
    </location>
    <ligand>
        <name>Mn(2+)</name>
        <dbReference type="ChEBI" id="CHEBI:29035"/>
    </ligand>
</feature>
<comment type="similarity">
    <text evidence="2 9">Belongs to the DXR family.</text>
</comment>
<sequence>MMRNIVILGASGSIGIQTIDVIRKHKNKFKLLGLAVRENISLLQDVIEEFKPPYISIYNKSVKLPNLNYSPKVYYGREGLEILASLSEAELIVIAISGIEAIYPTQKAILNNKKIALATKEVIVAAGKFIKEWLKNTKSEIIPVDSEHSAIFQLIKNRIHIENIILTASGGPFFKNDKKDIENAKIEDVLKHPRWKMGKKTTVDSANLVNKALEIVEAHYLFNVPYENIKVVIHPQSIVHGIIELLDGSMMAYLSPPDMRFAIQYALFYPEGPIYKWEKLNLQNLILEFYPVDDDMFPIIKYLYNVVKNGDIYPAILAISDEIFVSYFINGQIRFSQIVPLIMELMEKWKGKSNIDNIDELFSLIEWVKKESENLIKTYSS</sequence>
<keyword evidence="6 9" id="KW-0464">Manganese</keyword>
<keyword evidence="13" id="KW-0413">Isomerase</keyword>
<organism evidence="13">
    <name type="scientific">Dictyoglomus thermophilum</name>
    <dbReference type="NCBI Taxonomy" id="14"/>
    <lineage>
        <taxon>Bacteria</taxon>
        <taxon>Pseudomonadati</taxon>
        <taxon>Dictyoglomota</taxon>
        <taxon>Dictyoglomia</taxon>
        <taxon>Dictyoglomales</taxon>
        <taxon>Dictyoglomaceae</taxon>
        <taxon>Dictyoglomus</taxon>
    </lineage>
</organism>
<evidence type="ECO:0000256" key="1">
    <source>
        <dbReference type="ARBA" id="ARBA00005094"/>
    </source>
</evidence>
<feature type="binding site" evidence="9">
    <location>
        <position position="205"/>
    </location>
    <ligand>
        <name>1-deoxy-D-xylulose 5-phosphate</name>
        <dbReference type="ChEBI" id="CHEBI:57792"/>
    </ligand>
</feature>
<evidence type="ECO:0000256" key="2">
    <source>
        <dbReference type="ARBA" id="ARBA00006825"/>
    </source>
</evidence>
<feature type="binding site" evidence="9">
    <location>
        <position position="120"/>
    </location>
    <ligand>
        <name>1-deoxy-D-xylulose 5-phosphate</name>
        <dbReference type="ChEBI" id="CHEBI:57792"/>
    </ligand>
</feature>
<dbReference type="NCBIfam" id="TIGR00243">
    <property type="entry name" value="Dxr"/>
    <property type="match status" value="1"/>
</dbReference>
<keyword evidence="4 9" id="KW-0521">NADP</keyword>
<feature type="domain" description="1-deoxy-D-xylulose 5-phosphate reductoisomerase C-terminal" evidence="11">
    <location>
        <begin position="141"/>
        <end position="222"/>
    </location>
</feature>
<evidence type="ECO:0000256" key="7">
    <source>
        <dbReference type="ARBA" id="ARBA00023229"/>
    </source>
</evidence>
<name>A0A7C3RL65_DICTH</name>
<comment type="function">
    <text evidence="9">Catalyzes the NADPH-dependent rearrangement and reduction of 1-deoxy-D-xylulose-5-phosphate (DXP) to 2-C-methyl-D-erythritol 4-phosphate (MEP).</text>
</comment>
<feature type="binding site" evidence="9">
    <location>
        <position position="14"/>
    </location>
    <ligand>
        <name>NADPH</name>
        <dbReference type="ChEBI" id="CHEBI:57783"/>
    </ligand>
</feature>
<feature type="binding site" evidence="9">
    <location>
        <position position="12"/>
    </location>
    <ligand>
        <name>NADPH</name>
        <dbReference type="ChEBI" id="CHEBI:57783"/>
    </ligand>
</feature>
<dbReference type="UniPathway" id="UPA00056">
    <property type="reaction ID" value="UER00092"/>
</dbReference>
<dbReference type="InterPro" id="IPR013644">
    <property type="entry name" value="DXP_reductoisomerase_C"/>
</dbReference>
<dbReference type="EMBL" id="DTIN01000009">
    <property type="protein sequence ID" value="HFX12944.1"/>
    <property type="molecule type" value="Genomic_DNA"/>
</dbReference>
<dbReference type="HAMAP" id="MF_00183">
    <property type="entry name" value="DXP_reductoisom"/>
    <property type="match status" value="1"/>
</dbReference>
<feature type="binding site" evidence="9">
    <location>
        <position position="145"/>
    </location>
    <ligand>
        <name>Mn(2+)</name>
        <dbReference type="ChEBI" id="CHEBI:29035"/>
    </ligand>
</feature>
<feature type="binding site" evidence="9">
    <location>
        <position position="121"/>
    </location>
    <ligand>
        <name>NADPH</name>
        <dbReference type="ChEBI" id="CHEBI:57783"/>
    </ligand>
</feature>
<dbReference type="GO" id="GO:0051484">
    <property type="term" value="P:isopentenyl diphosphate biosynthetic process, methylerythritol 4-phosphate pathway involved in terpenoid biosynthetic process"/>
    <property type="evidence" value="ECO:0007669"/>
    <property type="project" value="TreeGrafter"/>
</dbReference>
<feature type="binding site" evidence="9">
    <location>
        <position position="39"/>
    </location>
    <ligand>
        <name>NADPH</name>
        <dbReference type="ChEBI" id="CHEBI:57783"/>
    </ligand>
</feature>
<dbReference type="Gene3D" id="3.40.50.720">
    <property type="entry name" value="NAD(P)-binding Rossmann-like Domain"/>
    <property type="match status" value="1"/>
</dbReference>
<evidence type="ECO:0000256" key="4">
    <source>
        <dbReference type="ARBA" id="ARBA00022857"/>
    </source>
</evidence>
<dbReference type="InterPro" id="IPR036169">
    <property type="entry name" value="DXPR_C_sf"/>
</dbReference>
<feature type="binding site" evidence="9">
    <location>
        <position position="214"/>
    </location>
    <ligand>
        <name>1-deoxy-D-xylulose 5-phosphate</name>
        <dbReference type="ChEBI" id="CHEBI:57792"/>
    </ligand>
</feature>
<dbReference type="Pfam" id="PF13288">
    <property type="entry name" value="DXPR_C"/>
    <property type="match status" value="1"/>
</dbReference>
<feature type="domain" description="DXP reductoisomerase C-terminal" evidence="12">
    <location>
        <begin position="254"/>
        <end position="370"/>
    </location>
</feature>
<feature type="binding site" evidence="9">
    <location>
        <position position="210"/>
    </location>
    <ligand>
        <name>1-deoxy-D-xylulose 5-phosphate</name>
        <dbReference type="ChEBI" id="CHEBI:57792"/>
    </ligand>
</feature>
<reference evidence="13" key="1">
    <citation type="journal article" date="2020" name="mSystems">
        <title>Genome- and Community-Level Interaction Insights into Carbon Utilization and Element Cycling Functions of Hydrothermarchaeota in Hydrothermal Sediment.</title>
        <authorList>
            <person name="Zhou Z."/>
            <person name="Liu Y."/>
            <person name="Xu W."/>
            <person name="Pan J."/>
            <person name="Luo Z.H."/>
            <person name="Li M."/>
        </authorList>
    </citation>
    <scope>NUCLEOTIDE SEQUENCE [LARGE SCALE GENOMIC DNA]</scope>
    <source>
        <strain evidence="13">SpSt-81</strain>
    </source>
</reference>
<keyword evidence="5 9" id="KW-0560">Oxidoreductase</keyword>
<dbReference type="InterPro" id="IPR026877">
    <property type="entry name" value="DXPR_C"/>
</dbReference>
<dbReference type="Pfam" id="PF08436">
    <property type="entry name" value="DXP_redisom_C"/>
    <property type="match status" value="1"/>
</dbReference>
<dbReference type="GO" id="GO:0030604">
    <property type="term" value="F:1-deoxy-D-xylulose-5-phosphate reductoisomerase activity"/>
    <property type="evidence" value="ECO:0007669"/>
    <property type="project" value="UniProtKB-UniRule"/>
</dbReference>
<evidence type="ECO:0000256" key="8">
    <source>
        <dbReference type="ARBA" id="ARBA00048543"/>
    </source>
</evidence>
<comment type="pathway">
    <text evidence="1 9">Isoprenoid biosynthesis; isopentenyl diphosphate biosynthesis via DXP pathway; isopentenyl diphosphate from 1-deoxy-D-xylulose 5-phosphate: step 1/6.</text>
</comment>
<comment type="caution">
    <text evidence="13">The sequence shown here is derived from an EMBL/GenBank/DDBJ whole genome shotgun (WGS) entry which is preliminary data.</text>
</comment>
<feature type="binding site" evidence="9">
    <location>
        <position position="192"/>
    </location>
    <ligand>
        <name>1-deoxy-D-xylulose 5-phosphate</name>
        <dbReference type="ChEBI" id="CHEBI:57792"/>
    </ligand>
</feature>
<evidence type="ECO:0000259" key="12">
    <source>
        <dbReference type="Pfam" id="PF13288"/>
    </source>
</evidence>
<evidence type="ECO:0000256" key="5">
    <source>
        <dbReference type="ARBA" id="ARBA00023002"/>
    </source>
</evidence>